<reference evidence="4 5" key="1">
    <citation type="submission" date="2018-06" db="EMBL/GenBank/DDBJ databases">
        <title>Spirosoma sp. HMF3257 Genome sequencing and assembly.</title>
        <authorList>
            <person name="Kang H."/>
            <person name="Cha I."/>
            <person name="Kim H."/>
            <person name="Kang J."/>
            <person name="Joh K."/>
        </authorList>
    </citation>
    <scope>NUCLEOTIDE SEQUENCE [LARGE SCALE GENOMIC DNA]</scope>
    <source>
        <strain evidence="4 5">HMF3257</strain>
    </source>
</reference>
<feature type="region of interest" description="Disordered" evidence="1">
    <location>
        <begin position="23"/>
        <end position="112"/>
    </location>
</feature>
<dbReference type="OrthoDB" id="961693at2"/>
<dbReference type="AlphaFoldDB" id="A0A327NJZ2"/>
<organism evidence="4 5">
    <name type="scientific">Spirosoma telluris</name>
    <dbReference type="NCBI Taxonomy" id="2183553"/>
    <lineage>
        <taxon>Bacteria</taxon>
        <taxon>Pseudomonadati</taxon>
        <taxon>Bacteroidota</taxon>
        <taxon>Cytophagia</taxon>
        <taxon>Cytophagales</taxon>
        <taxon>Cytophagaceae</taxon>
        <taxon>Spirosoma</taxon>
    </lineage>
</organism>
<gene>
    <name evidence="4" type="ORF">HMF3257_18875</name>
</gene>
<evidence type="ECO:0000313" key="5">
    <source>
        <dbReference type="Proteomes" id="UP000249016"/>
    </source>
</evidence>
<dbReference type="RefSeq" id="WP_111344393.1">
    <property type="nucleotide sequence ID" value="NZ_QLII01000001.1"/>
</dbReference>
<evidence type="ECO:0000256" key="2">
    <source>
        <dbReference type="SAM" id="SignalP"/>
    </source>
</evidence>
<proteinExistence type="predicted"/>
<sequence length="296" mass="30743">MKSFFSVLALTLVPVGLALAQTGSASGSTTTASPNRRQELYDQYHGITKKPATTTTATTPPPTSKNNRTDKQQSPNKTEPKPPVVAATPTQSTAAEPVADRTQRVATTSTKADAATGSTSGVRIGIRGGVTYSVFTETVAGTDPAVGFVGGLTFNLGAGHVSFQPEVNYTRYSTKVTSFGFTATEAVDFLEVPLFLKLSTGTYAGSRFFLNIGPYASYAMSASIDGKKISLDGKNNRFGFGAGAGIGGAIKAGPGHVTLEVRGLYPLGDVDSGFNTDSKIIFGQGTLGYIFPLGGR</sequence>
<comment type="caution">
    <text evidence="4">The sequence shown here is derived from an EMBL/GenBank/DDBJ whole genome shotgun (WGS) entry which is preliminary data.</text>
</comment>
<feature type="compositionally biased region" description="Low complexity" evidence="1">
    <location>
        <begin position="49"/>
        <end position="58"/>
    </location>
</feature>
<evidence type="ECO:0000313" key="4">
    <source>
        <dbReference type="EMBL" id="RAI75700.1"/>
    </source>
</evidence>
<dbReference type="Proteomes" id="UP000249016">
    <property type="component" value="Unassembled WGS sequence"/>
</dbReference>
<evidence type="ECO:0000256" key="1">
    <source>
        <dbReference type="SAM" id="MobiDB-lite"/>
    </source>
</evidence>
<feature type="compositionally biased region" description="Low complexity" evidence="1">
    <location>
        <begin position="23"/>
        <end position="33"/>
    </location>
</feature>
<dbReference type="EMBL" id="QLII01000001">
    <property type="protein sequence ID" value="RAI75700.1"/>
    <property type="molecule type" value="Genomic_DNA"/>
</dbReference>
<protein>
    <submittedName>
        <fullName evidence="4">PorT family protein</fullName>
    </submittedName>
</protein>
<keyword evidence="5" id="KW-1185">Reference proteome</keyword>
<feature type="domain" description="Outer membrane protein beta-barrel" evidence="3">
    <location>
        <begin position="120"/>
        <end position="271"/>
    </location>
</feature>
<accession>A0A327NJZ2</accession>
<feature type="chain" id="PRO_5016402056" evidence="2">
    <location>
        <begin position="21"/>
        <end position="296"/>
    </location>
</feature>
<dbReference type="InterPro" id="IPR025665">
    <property type="entry name" value="Beta-barrel_OMP_2"/>
</dbReference>
<keyword evidence="2" id="KW-0732">Signal</keyword>
<name>A0A327NJZ2_9BACT</name>
<evidence type="ECO:0000259" key="3">
    <source>
        <dbReference type="Pfam" id="PF13568"/>
    </source>
</evidence>
<feature type="signal peptide" evidence="2">
    <location>
        <begin position="1"/>
        <end position="20"/>
    </location>
</feature>
<dbReference type="Pfam" id="PF13568">
    <property type="entry name" value="OMP_b-brl_2"/>
    <property type="match status" value="1"/>
</dbReference>